<reference evidence="5" key="1">
    <citation type="submission" date="2015-02" db="EMBL/GenBank/DDBJ databases">
        <title>Genome sequencing for Strongylocentrotus purpuratus.</title>
        <authorList>
            <person name="Murali S."/>
            <person name="Liu Y."/>
            <person name="Vee V."/>
            <person name="English A."/>
            <person name="Wang M."/>
            <person name="Skinner E."/>
            <person name="Han Y."/>
            <person name="Muzny D.M."/>
            <person name="Worley K.C."/>
            <person name="Gibbs R.A."/>
        </authorList>
    </citation>
    <scope>NUCLEOTIDE SEQUENCE</scope>
</reference>
<dbReference type="Gene3D" id="1.25.40.10">
    <property type="entry name" value="Tetratricopeptide repeat domain"/>
    <property type="match status" value="1"/>
</dbReference>
<dbReference type="EnsemblMetazoa" id="XM_030998653">
    <property type="protein sequence ID" value="XP_030854513"/>
    <property type="gene ID" value="LOC580673"/>
</dbReference>
<evidence type="ECO:0000256" key="1">
    <source>
        <dbReference type="SAM" id="MobiDB-lite"/>
    </source>
</evidence>
<feature type="region of interest" description="Disordered" evidence="1">
    <location>
        <begin position="836"/>
        <end position="977"/>
    </location>
</feature>
<name>A0A7M7PPW8_STRPU</name>
<protein>
    <recommendedName>
        <fullName evidence="3">Cadherin-like beta-sandwich-like domain-containing protein</fullName>
    </recommendedName>
</protein>
<dbReference type="SUPFAM" id="SSF49599">
    <property type="entry name" value="TRAF domain-like"/>
    <property type="match status" value="1"/>
</dbReference>
<evidence type="ECO:0000259" key="3">
    <source>
        <dbReference type="Pfam" id="PF12733"/>
    </source>
</evidence>
<evidence type="ECO:0000256" key="2">
    <source>
        <dbReference type="SAM" id="Phobius"/>
    </source>
</evidence>
<keyword evidence="2" id="KW-1133">Transmembrane helix</keyword>
<dbReference type="RefSeq" id="XP_030854513.1">
    <property type="nucleotide sequence ID" value="XM_030998653.1"/>
</dbReference>
<dbReference type="InterPro" id="IPR011990">
    <property type="entry name" value="TPR-like_helical_dom_sf"/>
</dbReference>
<keyword evidence="5" id="KW-1185">Reference proteome</keyword>
<dbReference type="OMA" id="AWKSKQA"/>
<feature type="compositionally biased region" description="Low complexity" evidence="1">
    <location>
        <begin position="961"/>
        <end position="970"/>
    </location>
</feature>
<dbReference type="PANTHER" id="PTHR46016">
    <property type="entry name" value="ZINC FINGER, RING/FYVE/PHD-TYPE"/>
    <property type="match status" value="1"/>
</dbReference>
<dbReference type="InterPro" id="IPR051438">
    <property type="entry name" value="RNF_E3_ubiq-protein_ligase"/>
</dbReference>
<keyword evidence="2" id="KW-0812">Transmembrane</keyword>
<dbReference type="Proteomes" id="UP000007110">
    <property type="component" value="Unassembled WGS sequence"/>
</dbReference>
<dbReference type="GO" id="GO:0006511">
    <property type="term" value="P:ubiquitin-dependent protein catabolic process"/>
    <property type="evidence" value="ECO:0000318"/>
    <property type="project" value="GO_Central"/>
</dbReference>
<dbReference type="GO" id="GO:0061630">
    <property type="term" value="F:ubiquitin protein ligase activity"/>
    <property type="evidence" value="ECO:0000318"/>
    <property type="project" value="GO_Central"/>
</dbReference>
<keyword evidence="2" id="KW-0472">Membrane</keyword>
<feature type="compositionally biased region" description="Low complexity" evidence="1">
    <location>
        <begin position="857"/>
        <end position="920"/>
    </location>
</feature>
<sequence length="1076" mass="115970">MDDADLEKLSIKPGSLNPKFNRNTTEYNVTVASDVGKLTISCLTSDSNASYQIVGGDGGRTVDLAEGKTTTIKIDVSAEDGTSKLYIIHAKRLSATDASLSGIKIADGCLVPDFDPDTLNYSCLLPYTASALKVTPTAPDKKNAVKVNGQDPGSEVNLNVGDTAVEIEVTSADGSNKQTYTVNATKKWLGRAVQFADCKDAMKYECPITTSPFYKPCSIKGSEPKHVFSEPIINELTRTSKVDPLDGTPLENEWKVPEGGIEKELSGATVCCLYSYTGCEEKMKYSALGAHIKMCDKRPKIDADPENTDTCKECSRKLYKEEMEWHKSNMCTSKHTSRELKHAIKSHDWEKKLQGSEQSGSVDQLMSKAKELIKKYRSALPKKGQSSRFDEGGSPLDLLHTAAVNLACAIKQKPKQADLHFTLGLVLEETYHAQDMYGLKKDDDDLDDSMAILSLGLSTKSKDSSKEDDIQAICQQRGAGANAPLARQLQAIDEEFKHLLNSGQSQKSDYVQELYLFKSKQATQGGKTSQAASDESNPLGQACLKFMDSLSLEQNSVMYNIHVGRLLLLQDKVEDALTRLQHAVGLKPFLPIARFYLGLALVQQKSGPGARTKEAMTYLNDGVQYLLELTSKQAETVEDSCPCDLHSEDLWRSSSGQLLKGCIELGKLLKITPTSGFLTAADVFHSAAILAGQNLCTLPSRGDTYQSMEWVLLDVHAILLEMLMEKDAGNAPWIAQRCQRLSSLVSCSTIPQSQQVLKLQEQTCQKGVIAQPCNSQALCHLGNSQLAMHENDPTSDLGKKALLDAMLSFRASMENEGKPSIGGDLPAQITEQGWWQEKKKKEEAAATSKTAADKGKGVAPKAAPARGAAAGRGTPTSRGTTRGAPATARGGAAKAAPATRGGAARGRGTTSGASKGAPARGRGGGTTTKPPAGAKSGQPSKTAPAKAVTTPSPEPSKEAAAKPASTKTTPVPANAPLNRMSYLPRLGLARALAKETEDTKESRMLYDDVITMAPKVSLWIYINTDLIFLFLFLHAACFCRRLGLQLGICLGEGRGAGERTVKVNIFAVHSFSRITR</sequence>
<evidence type="ECO:0000313" key="4">
    <source>
        <dbReference type="EnsemblMetazoa" id="XP_030854513"/>
    </source>
</evidence>
<dbReference type="SUPFAM" id="SSF48452">
    <property type="entry name" value="TPR-like"/>
    <property type="match status" value="1"/>
</dbReference>
<dbReference type="KEGG" id="spu:580673"/>
<dbReference type="GeneID" id="580673"/>
<evidence type="ECO:0000313" key="5">
    <source>
        <dbReference type="Proteomes" id="UP000007110"/>
    </source>
</evidence>
<accession>A0A7M7PPW8</accession>
<organism evidence="4 5">
    <name type="scientific">Strongylocentrotus purpuratus</name>
    <name type="common">Purple sea urchin</name>
    <dbReference type="NCBI Taxonomy" id="7668"/>
    <lineage>
        <taxon>Eukaryota</taxon>
        <taxon>Metazoa</taxon>
        <taxon>Echinodermata</taxon>
        <taxon>Eleutherozoa</taxon>
        <taxon>Echinozoa</taxon>
        <taxon>Echinoidea</taxon>
        <taxon>Euechinoidea</taxon>
        <taxon>Echinacea</taxon>
        <taxon>Camarodonta</taxon>
        <taxon>Echinidea</taxon>
        <taxon>Strongylocentrotidae</taxon>
        <taxon>Strongylocentrotus</taxon>
    </lineage>
</organism>
<feature type="transmembrane region" description="Helical" evidence="2">
    <location>
        <begin position="1018"/>
        <end position="1038"/>
    </location>
</feature>
<dbReference type="InterPro" id="IPR025883">
    <property type="entry name" value="Cadherin-like_domain"/>
</dbReference>
<feature type="domain" description="Cadherin-like beta-sandwich-like" evidence="3">
    <location>
        <begin position="111"/>
        <end position="186"/>
    </location>
</feature>
<dbReference type="AlphaFoldDB" id="A0A7M7PPW8"/>
<feature type="domain" description="Cadherin-like beta-sandwich-like" evidence="3">
    <location>
        <begin position="8"/>
        <end position="92"/>
    </location>
</feature>
<proteinExistence type="predicted"/>
<dbReference type="GO" id="GO:0000209">
    <property type="term" value="P:protein polyubiquitination"/>
    <property type="evidence" value="ECO:0000318"/>
    <property type="project" value="GO_Central"/>
</dbReference>
<dbReference type="InParanoid" id="A0A7M7PPW8"/>
<dbReference type="PANTHER" id="PTHR46016:SF1">
    <property type="entry name" value="RING-TYPE DOMAIN-CONTAINING PROTEIN"/>
    <property type="match status" value="1"/>
</dbReference>
<reference evidence="4" key="2">
    <citation type="submission" date="2021-01" db="UniProtKB">
        <authorList>
            <consortium name="EnsemblMetazoa"/>
        </authorList>
    </citation>
    <scope>IDENTIFICATION</scope>
</reference>
<dbReference type="OrthoDB" id="9991317at2759"/>
<dbReference type="Pfam" id="PF12733">
    <property type="entry name" value="Cadherin-like"/>
    <property type="match status" value="2"/>
</dbReference>